<protein>
    <submittedName>
        <fullName evidence="1">Uncharacterized protein</fullName>
    </submittedName>
</protein>
<organism evidence="1 2">
    <name type="scientific">Dactylosporangium matsuzakiense</name>
    <dbReference type="NCBI Taxonomy" id="53360"/>
    <lineage>
        <taxon>Bacteria</taxon>
        <taxon>Bacillati</taxon>
        <taxon>Actinomycetota</taxon>
        <taxon>Actinomycetes</taxon>
        <taxon>Micromonosporales</taxon>
        <taxon>Micromonosporaceae</taxon>
        <taxon>Dactylosporangium</taxon>
    </lineage>
</organism>
<sequence>MPQHLTSGVIPWRPIEQHPQIQAFLTARLADHQGWSIRDAKRLLNVWQLHERLLAAASPITDPDARLERAEHLILLAEIITRWPSLQRSLHSAYPAGRGLQVLAAAADDDTAWTRAVTEVVGDRAIEPDALPELRRLLRLHAGLAVARLAATLS</sequence>
<dbReference type="Proteomes" id="UP001143480">
    <property type="component" value="Unassembled WGS sequence"/>
</dbReference>
<dbReference type="RefSeq" id="WP_271189024.1">
    <property type="nucleotide sequence ID" value="NZ_BSFP01000003.1"/>
</dbReference>
<proteinExistence type="predicted"/>
<name>A0A9W6KER8_9ACTN</name>
<keyword evidence="2" id="KW-1185">Reference proteome</keyword>
<dbReference type="EMBL" id="BSFP01000003">
    <property type="protein sequence ID" value="GLK99373.1"/>
    <property type="molecule type" value="Genomic_DNA"/>
</dbReference>
<evidence type="ECO:0000313" key="1">
    <source>
        <dbReference type="EMBL" id="GLK99373.1"/>
    </source>
</evidence>
<dbReference type="AlphaFoldDB" id="A0A9W6KER8"/>
<comment type="caution">
    <text evidence="1">The sequence shown here is derived from an EMBL/GenBank/DDBJ whole genome shotgun (WGS) entry which is preliminary data.</text>
</comment>
<reference evidence="1" key="2">
    <citation type="submission" date="2023-01" db="EMBL/GenBank/DDBJ databases">
        <authorList>
            <person name="Sun Q."/>
            <person name="Evtushenko L."/>
        </authorList>
    </citation>
    <scope>NUCLEOTIDE SEQUENCE</scope>
    <source>
        <strain evidence="1">VKM Ac-1321</strain>
    </source>
</reference>
<reference evidence="1" key="1">
    <citation type="journal article" date="2014" name="Int. J. Syst. Evol. Microbiol.">
        <title>Complete genome sequence of Corynebacterium casei LMG S-19264T (=DSM 44701T), isolated from a smear-ripened cheese.</title>
        <authorList>
            <consortium name="US DOE Joint Genome Institute (JGI-PGF)"/>
            <person name="Walter F."/>
            <person name="Albersmeier A."/>
            <person name="Kalinowski J."/>
            <person name="Ruckert C."/>
        </authorList>
    </citation>
    <scope>NUCLEOTIDE SEQUENCE</scope>
    <source>
        <strain evidence="1">VKM Ac-1321</strain>
    </source>
</reference>
<accession>A0A9W6KER8</accession>
<gene>
    <name evidence="1" type="ORF">GCM10017581_011140</name>
</gene>
<evidence type="ECO:0000313" key="2">
    <source>
        <dbReference type="Proteomes" id="UP001143480"/>
    </source>
</evidence>